<feature type="chain" id="PRO_5035310134" evidence="1">
    <location>
        <begin position="29"/>
        <end position="96"/>
    </location>
</feature>
<name>A0A8J2XPB9_9GAMM</name>
<accession>A0A8J2XPB9</accession>
<evidence type="ECO:0000313" key="2">
    <source>
        <dbReference type="EMBL" id="GGA87390.1"/>
    </source>
</evidence>
<proteinExistence type="predicted"/>
<feature type="signal peptide" evidence="1">
    <location>
        <begin position="1"/>
        <end position="28"/>
    </location>
</feature>
<dbReference type="EMBL" id="BMDX01000022">
    <property type="protein sequence ID" value="GGA87390.1"/>
    <property type="molecule type" value="Genomic_DNA"/>
</dbReference>
<reference evidence="3" key="1">
    <citation type="journal article" date="2019" name="Int. J. Syst. Evol. Microbiol.">
        <title>The Global Catalogue of Microorganisms (GCM) 10K type strain sequencing project: providing services to taxonomists for standard genome sequencing and annotation.</title>
        <authorList>
            <consortium name="The Broad Institute Genomics Platform"/>
            <consortium name="The Broad Institute Genome Sequencing Center for Infectious Disease"/>
            <person name="Wu L."/>
            <person name="Ma J."/>
        </authorList>
    </citation>
    <scope>NUCLEOTIDE SEQUENCE [LARGE SCALE GENOMIC DNA]</scope>
    <source>
        <strain evidence="3">CGMCC 1.10130</strain>
    </source>
</reference>
<sequence length="96" mass="9951">MKTNELIQAGLVSLSTLALCSVSLSANAVPDQPKQWEKCAGIAKAGMNDCGALDGSHKCAGQAKTDNMDTEWVYVPLGTCEKITGGVVAKVKPAKS</sequence>
<dbReference type="RefSeq" id="WP_087506364.1">
    <property type="nucleotide sequence ID" value="NZ_BMDX01000022.1"/>
</dbReference>
<dbReference type="Proteomes" id="UP000619743">
    <property type="component" value="Unassembled WGS sequence"/>
</dbReference>
<comment type="caution">
    <text evidence="2">The sequence shown here is derived from an EMBL/GenBank/DDBJ whole genome shotgun (WGS) entry which is preliminary data.</text>
</comment>
<protein>
    <submittedName>
        <fullName evidence="2">Membrane protein</fullName>
    </submittedName>
</protein>
<dbReference type="InterPro" id="IPR018740">
    <property type="entry name" value="DUF2282_membr"/>
</dbReference>
<evidence type="ECO:0000256" key="1">
    <source>
        <dbReference type="SAM" id="SignalP"/>
    </source>
</evidence>
<keyword evidence="3" id="KW-1185">Reference proteome</keyword>
<dbReference type="OrthoDB" id="1551288at2"/>
<keyword evidence="1" id="KW-0732">Signal</keyword>
<organism evidence="2 3">
    <name type="scientific">Neiella marina</name>
    <dbReference type="NCBI Taxonomy" id="508461"/>
    <lineage>
        <taxon>Bacteria</taxon>
        <taxon>Pseudomonadati</taxon>
        <taxon>Pseudomonadota</taxon>
        <taxon>Gammaproteobacteria</taxon>
        <taxon>Alteromonadales</taxon>
        <taxon>Echinimonadaceae</taxon>
        <taxon>Neiella</taxon>
    </lineage>
</organism>
<gene>
    <name evidence="2" type="ORF">GCM10011369_31800</name>
</gene>
<evidence type="ECO:0000313" key="3">
    <source>
        <dbReference type="Proteomes" id="UP000619743"/>
    </source>
</evidence>
<dbReference type="AlphaFoldDB" id="A0A8J2XPB9"/>
<dbReference type="Pfam" id="PF10048">
    <property type="entry name" value="DUF2282"/>
    <property type="match status" value="1"/>
</dbReference>